<evidence type="ECO:0000313" key="2">
    <source>
        <dbReference type="EMBL" id="OHA48810.1"/>
    </source>
</evidence>
<dbReference type="EMBL" id="MHSS01000002">
    <property type="protein sequence ID" value="OHA48810.1"/>
    <property type="molecule type" value="Genomic_DNA"/>
</dbReference>
<gene>
    <name evidence="2" type="ORF">A2806_03890</name>
</gene>
<accession>A0A1G2PKG3</accession>
<sequence length="89" mass="10346">MEHRMGLPTKFAFWFLPRMTVELYEKMLRAWWIVFLASISPSLFLMRWYGPPMLLIFVGAIIVATLAPAVSILVACWAEIRVRDHNHGN</sequence>
<keyword evidence="1" id="KW-1133">Transmembrane helix</keyword>
<keyword evidence="1" id="KW-0472">Membrane</keyword>
<organism evidence="2 3">
    <name type="scientific">Candidatus Terrybacteria bacterium RIFCSPHIGHO2_01_FULL_48_17</name>
    <dbReference type="NCBI Taxonomy" id="1802362"/>
    <lineage>
        <taxon>Bacteria</taxon>
        <taxon>Candidatus Terryibacteriota</taxon>
    </lineage>
</organism>
<dbReference type="Proteomes" id="UP000177629">
    <property type="component" value="Unassembled WGS sequence"/>
</dbReference>
<dbReference type="STRING" id="1802362.A2806_03890"/>
<proteinExistence type="predicted"/>
<reference evidence="2 3" key="1">
    <citation type="journal article" date="2016" name="Nat. Commun.">
        <title>Thousands of microbial genomes shed light on interconnected biogeochemical processes in an aquifer system.</title>
        <authorList>
            <person name="Anantharaman K."/>
            <person name="Brown C.T."/>
            <person name="Hug L.A."/>
            <person name="Sharon I."/>
            <person name="Castelle C.J."/>
            <person name="Probst A.J."/>
            <person name="Thomas B.C."/>
            <person name="Singh A."/>
            <person name="Wilkins M.J."/>
            <person name="Karaoz U."/>
            <person name="Brodie E.L."/>
            <person name="Williams K.H."/>
            <person name="Hubbard S.S."/>
            <person name="Banfield J.F."/>
        </authorList>
    </citation>
    <scope>NUCLEOTIDE SEQUENCE [LARGE SCALE GENOMIC DNA]</scope>
</reference>
<evidence type="ECO:0000313" key="3">
    <source>
        <dbReference type="Proteomes" id="UP000177629"/>
    </source>
</evidence>
<dbReference type="AlphaFoldDB" id="A0A1G2PKG3"/>
<protein>
    <submittedName>
        <fullName evidence="2">Uncharacterized protein</fullName>
    </submittedName>
</protein>
<feature type="transmembrane region" description="Helical" evidence="1">
    <location>
        <begin position="55"/>
        <end position="78"/>
    </location>
</feature>
<keyword evidence="1" id="KW-0812">Transmembrane</keyword>
<comment type="caution">
    <text evidence="2">The sequence shown here is derived from an EMBL/GenBank/DDBJ whole genome shotgun (WGS) entry which is preliminary data.</text>
</comment>
<evidence type="ECO:0000256" key="1">
    <source>
        <dbReference type="SAM" id="Phobius"/>
    </source>
</evidence>
<feature type="transmembrane region" description="Helical" evidence="1">
    <location>
        <begin position="28"/>
        <end position="49"/>
    </location>
</feature>
<name>A0A1G2PKG3_9BACT</name>